<proteinExistence type="predicted"/>
<feature type="domain" description="Sigma-54 factor interaction" evidence="5">
    <location>
        <begin position="13"/>
        <end position="242"/>
    </location>
</feature>
<organism evidence="6 7">
    <name type="scientific">Flavobacterium johnsoniae</name>
    <name type="common">Cytophaga johnsonae</name>
    <dbReference type="NCBI Taxonomy" id="986"/>
    <lineage>
        <taxon>Bacteria</taxon>
        <taxon>Pseudomonadati</taxon>
        <taxon>Bacteroidota</taxon>
        <taxon>Flavobacteriia</taxon>
        <taxon>Flavobacteriales</taxon>
        <taxon>Flavobacteriaceae</taxon>
        <taxon>Flavobacterium</taxon>
    </lineage>
</organism>
<dbReference type="PANTHER" id="PTHR32071">
    <property type="entry name" value="TRANSCRIPTIONAL REGULATORY PROTEIN"/>
    <property type="match status" value="1"/>
</dbReference>
<dbReference type="InterPro" id="IPR003593">
    <property type="entry name" value="AAA+_ATPase"/>
</dbReference>
<keyword evidence="4" id="KW-0804">Transcription</keyword>
<dbReference type="PROSITE" id="PS50045">
    <property type="entry name" value="SIGMA54_INTERACT_4"/>
    <property type="match status" value="1"/>
</dbReference>
<dbReference type="FunFam" id="3.40.50.300:FF:000006">
    <property type="entry name" value="DNA-binding transcriptional regulator NtrC"/>
    <property type="match status" value="1"/>
</dbReference>
<keyword evidence="7" id="KW-1185">Reference proteome</keyword>
<evidence type="ECO:0000313" key="7">
    <source>
        <dbReference type="Proteomes" id="UP000182826"/>
    </source>
</evidence>
<dbReference type="Pfam" id="PF00158">
    <property type="entry name" value="Sigma54_activat"/>
    <property type="match status" value="1"/>
</dbReference>
<dbReference type="Gene3D" id="1.10.8.60">
    <property type="match status" value="1"/>
</dbReference>
<dbReference type="Gene3D" id="1.10.10.60">
    <property type="entry name" value="Homeodomain-like"/>
    <property type="match status" value="1"/>
</dbReference>
<gene>
    <name evidence="6" type="ORF">BKM63_10195</name>
</gene>
<evidence type="ECO:0000313" key="6">
    <source>
        <dbReference type="EMBL" id="OIV42013.1"/>
    </source>
</evidence>
<dbReference type="Gene3D" id="3.40.50.300">
    <property type="entry name" value="P-loop containing nucleotide triphosphate hydrolases"/>
    <property type="match status" value="1"/>
</dbReference>
<dbReference type="Proteomes" id="UP000182826">
    <property type="component" value="Unassembled WGS sequence"/>
</dbReference>
<evidence type="ECO:0000256" key="3">
    <source>
        <dbReference type="ARBA" id="ARBA00023015"/>
    </source>
</evidence>
<dbReference type="InterPro" id="IPR025662">
    <property type="entry name" value="Sigma_54_int_dom_ATP-bd_1"/>
</dbReference>
<dbReference type="SUPFAM" id="SSF46689">
    <property type="entry name" value="Homeodomain-like"/>
    <property type="match status" value="1"/>
</dbReference>
<dbReference type="RefSeq" id="WP_071636503.1">
    <property type="nucleotide sequence ID" value="NZ_MLFK01000006.1"/>
</dbReference>
<dbReference type="Pfam" id="PF25601">
    <property type="entry name" value="AAA_lid_14"/>
    <property type="match status" value="1"/>
</dbReference>
<dbReference type="InterPro" id="IPR027417">
    <property type="entry name" value="P-loop_NTPase"/>
</dbReference>
<dbReference type="CDD" id="cd00009">
    <property type="entry name" value="AAA"/>
    <property type="match status" value="1"/>
</dbReference>
<keyword evidence="1" id="KW-0547">Nucleotide-binding</keyword>
<dbReference type="AlphaFoldDB" id="A0A1J7BTT3"/>
<sequence length="418" mass="47541">METVQAIKQRFEIIGNDPKLNRAIEKAIQVAPTDISVMVTGESGVGKENIPRIIHSLSHRKHGKYIAVNCGAIPEGTIDSELFGHEKGAFTGATSTREGYFEVADGGTIFLDEVGELPLTTQVRLLRVLENGEFIKVGSSQVQKTNVRIVAATNVNLFNAIEKGKFREDLYYRLTTVEITLPPLRERNEDIHLLFRKFVADFAHKYKMPPLKLDDDAVQLLQKFRWNGNIRQLRNVAEQISVLETNRDISAATLSSYLPTEGSNLPSVISDKKKESDFSTERDILYKVLFDMKSDLNDLKKLTLELMKNGTSKVQDINPNLIQKIYGSQENDSEIDFEEEPRTAVMTPAVREENYQIPEDNYLFAETIEEEEVLRLEQKEIEMIKKSLEKNKGKRKAAADELGISERTLYRKIKQFDL</sequence>
<dbReference type="GO" id="GO:0006355">
    <property type="term" value="P:regulation of DNA-templated transcription"/>
    <property type="evidence" value="ECO:0007669"/>
    <property type="project" value="InterPro"/>
</dbReference>
<protein>
    <submittedName>
        <fullName evidence="6">Sigma-54-dependent Fis family transcriptional regulator</fullName>
    </submittedName>
</protein>
<dbReference type="PRINTS" id="PR01590">
    <property type="entry name" value="HTHFIS"/>
</dbReference>
<evidence type="ECO:0000259" key="5">
    <source>
        <dbReference type="PROSITE" id="PS50045"/>
    </source>
</evidence>
<evidence type="ECO:0000256" key="1">
    <source>
        <dbReference type="ARBA" id="ARBA00022741"/>
    </source>
</evidence>
<dbReference type="InterPro" id="IPR025943">
    <property type="entry name" value="Sigma_54_int_dom_ATP-bd_2"/>
</dbReference>
<reference evidence="6 7" key="1">
    <citation type="submission" date="2016-10" db="EMBL/GenBank/DDBJ databases">
        <title>Draft Genome Sequence of Rhizobacteria Flavobacterium johnsoniae CI04.</title>
        <authorList>
            <person name="Bravo J.I."/>
            <person name="Lozano G.L."/>
            <person name="Handelsman J."/>
        </authorList>
    </citation>
    <scope>NUCLEOTIDE SEQUENCE [LARGE SCALE GENOMIC DNA]</scope>
    <source>
        <strain evidence="6 7">CI04</strain>
    </source>
</reference>
<dbReference type="InterPro" id="IPR058031">
    <property type="entry name" value="AAA_lid_NorR"/>
</dbReference>
<dbReference type="EMBL" id="MLFK01000006">
    <property type="protein sequence ID" value="OIV42013.1"/>
    <property type="molecule type" value="Genomic_DNA"/>
</dbReference>
<dbReference type="InterPro" id="IPR002197">
    <property type="entry name" value="HTH_Fis"/>
</dbReference>
<dbReference type="OrthoDB" id="5401077at2"/>
<name>A0A1J7BTT3_FLAJO</name>
<accession>A0A1J7BTT3</accession>
<dbReference type="PROSITE" id="PS00676">
    <property type="entry name" value="SIGMA54_INTERACT_2"/>
    <property type="match status" value="1"/>
</dbReference>
<evidence type="ECO:0000256" key="2">
    <source>
        <dbReference type="ARBA" id="ARBA00022840"/>
    </source>
</evidence>
<dbReference type="InterPro" id="IPR009057">
    <property type="entry name" value="Homeodomain-like_sf"/>
</dbReference>
<dbReference type="InterPro" id="IPR002078">
    <property type="entry name" value="Sigma_54_int"/>
</dbReference>
<dbReference type="PROSITE" id="PS00675">
    <property type="entry name" value="SIGMA54_INTERACT_1"/>
    <property type="match status" value="1"/>
</dbReference>
<comment type="caution">
    <text evidence="6">The sequence shown here is derived from an EMBL/GenBank/DDBJ whole genome shotgun (WGS) entry which is preliminary data.</text>
</comment>
<evidence type="ECO:0000256" key="4">
    <source>
        <dbReference type="ARBA" id="ARBA00023163"/>
    </source>
</evidence>
<dbReference type="GO" id="GO:0005524">
    <property type="term" value="F:ATP binding"/>
    <property type="evidence" value="ECO:0007669"/>
    <property type="project" value="UniProtKB-KW"/>
</dbReference>
<dbReference type="PANTHER" id="PTHR32071:SF121">
    <property type="entry name" value="SIGMA L-DEPENDENT TRANSCRIPTIONAL REGULATOR YQIR-RELATED"/>
    <property type="match status" value="1"/>
</dbReference>
<keyword evidence="3" id="KW-0805">Transcription regulation</keyword>
<dbReference type="GO" id="GO:0043565">
    <property type="term" value="F:sequence-specific DNA binding"/>
    <property type="evidence" value="ECO:0007669"/>
    <property type="project" value="InterPro"/>
</dbReference>
<dbReference type="SMART" id="SM00382">
    <property type="entry name" value="AAA"/>
    <property type="match status" value="1"/>
</dbReference>
<keyword evidence="2" id="KW-0067">ATP-binding</keyword>
<dbReference type="Pfam" id="PF02954">
    <property type="entry name" value="HTH_8"/>
    <property type="match status" value="1"/>
</dbReference>
<dbReference type="SUPFAM" id="SSF52540">
    <property type="entry name" value="P-loop containing nucleoside triphosphate hydrolases"/>
    <property type="match status" value="1"/>
</dbReference>